<proteinExistence type="predicted"/>
<reference evidence="2 3" key="1">
    <citation type="submission" date="2021-01" db="EMBL/GenBank/DDBJ databases">
        <title>Whole genome shotgun sequence of Actinoplanes humidus NBRC 14915.</title>
        <authorList>
            <person name="Komaki H."/>
            <person name="Tamura T."/>
        </authorList>
    </citation>
    <scope>NUCLEOTIDE SEQUENCE [LARGE SCALE GENOMIC DNA]</scope>
    <source>
        <strain evidence="2 3">NBRC 14915</strain>
    </source>
</reference>
<keyword evidence="3" id="KW-1185">Reference proteome</keyword>
<keyword evidence="1" id="KW-1133">Transmembrane helix</keyword>
<feature type="transmembrane region" description="Helical" evidence="1">
    <location>
        <begin position="69"/>
        <end position="92"/>
    </location>
</feature>
<dbReference type="EMBL" id="BOMN01000097">
    <property type="protein sequence ID" value="GIE23737.1"/>
    <property type="molecule type" value="Genomic_DNA"/>
</dbReference>
<organism evidence="2 3">
    <name type="scientific">Winogradskya humida</name>
    <dbReference type="NCBI Taxonomy" id="113566"/>
    <lineage>
        <taxon>Bacteria</taxon>
        <taxon>Bacillati</taxon>
        <taxon>Actinomycetota</taxon>
        <taxon>Actinomycetes</taxon>
        <taxon>Micromonosporales</taxon>
        <taxon>Micromonosporaceae</taxon>
        <taxon>Winogradskya</taxon>
    </lineage>
</organism>
<evidence type="ECO:0000256" key="1">
    <source>
        <dbReference type="SAM" id="Phobius"/>
    </source>
</evidence>
<feature type="transmembrane region" description="Helical" evidence="1">
    <location>
        <begin position="210"/>
        <end position="234"/>
    </location>
</feature>
<accession>A0ABQ4A062</accession>
<sequence length="349" mass="35781">MWPVQNSTHGFGPLLAAYPARMRRRHGAELIATLIEMAGPDGRPSRAARWQLAADGLRERFRLPGGRPLAVVAAVLALVVGGALGAAGGSWVGTTLYADLPGAESVAAQMLPPGGAPLSHTGDSSYLNVMDTIAAGLDPAEAAEVSRQRMEADGWDTTSVGTGDGSDGLLRNAHFHATNGNTELSVYAYYATADVDPMISIAGWPSRPAAFVPLTIAGLMLGMIVGWLVAAALTHRIAAARRRRPVALLGGAGLTLLLLPATTFFASLAYYLTGPDTAGTGGRLHAGDAFTFGPTTDLVRAAGVQGLFGQTGTYLNCTLAGFTLIAVAAIAARPHPAGEAPDPVGALPA</sequence>
<dbReference type="Proteomes" id="UP000603200">
    <property type="component" value="Unassembled WGS sequence"/>
</dbReference>
<keyword evidence="1" id="KW-0472">Membrane</keyword>
<comment type="caution">
    <text evidence="2">The sequence shown here is derived from an EMBL/GenBank/DDBJ whole genome shotgun (WGS) entry which is preliminary data.</text>
</comment>
<protein>
    <submittedName>
        <fullName evidence="2">Uncharacterized protein</fullName>
    </submittedName>
</protein>
<gene>
    <name evidence="2" type="ORF">Ahu01nite_068390</name>
</gene>
<feature type="transmembrane region" description="Helical" evidence="1">
    <location>
        <begin position="246"/>
        <end position="272"/>
    </location>
</feature>
<name>A0ABQ4A062_9ACTN</name>
<evidence type="ECO:0000313" key="2">
    <source>
        <dbReference type="EMBL" id="GIE23737.1"/>
    </source>
</evidence>
<feature type="transmembrane region" description="Helical" evidence="1">
    <location>
        <begin position="313"/>
        <end position="332"/>
    </location>
</feature>
<evidence type="ECO:0000313" key="3">
    <source>
        <dbReference type="Proteomes" id="UP000603200"/>
    </source>
</evidence>
<keyword evidence="1" id="KW-0812">Transmembrane</keyword>